<feature type="transmembrane region" description="Helical" evidence="6">
    <location>
        <begin position="308"/>
        <end position="337"/>
    </location>
</feature>
<comment type="subcellular location">
    <subcellularLocation>
        <location evidence="1">Cell membrane</location>
        <topology evidence="1">Multi-pass membrane protein</topology>
    </subcellularLocation>
</comment>
<feature type="domain" description="ABC3 transporter permease C-terminal" evidence="7">
    <location>
        <begin position="725"/>
        <end position="834"/>
    </location>
</feature>
<feature type="transmembrane region" description="Helical" evidence="6">
    <location>
        <begin position="430"/>
        <end position="450"/>
    </location>
</feature>
<feature type="transmembrane region" description="Helical" evidence="6">
    <location>
        <begin position="357"/>
        <end position="378"/>
    </location>
</feature>
<dbReference type="InterPro" id="IPR003838">
    <property type="entry name" value="ABC3_permease_C"/>
</dbReference>
<keyword evidence="2" id="KW-1003">Cell membrane</keyword>
<sequence>MSGALPLSVRLALREMRGGLAGFRVLVACLALGVFAIAAAGSLNRAIQAGLEADAQALLGGDLEVERRYQPPDAEQMALMRAVATVAETVDMRAMAIAPGPDGARALVELKAVGDGYPLYGRMVLSGGGALADALAEREGTWGAVADPNLLDRLGLSVGDRLRIGEATVRVRDSIVREPDRVASMFTLGPRLMIHRDALPATELIQPGSLVTFDTLLRADQGVTPAEIRTRLTDAFPDAGWRLRGTDQAAPGLTRFLENLTLYLTLVGLTSLLVGGIGVANATRAYLQGRMTTIATLKCLGAPAGVIFRIYFIQIGLLALLGILLGVTAGVAAPFLAQAVAGDWLPVRLRVAVYAEPALLALASGALVALVFAVWPLARARDIPALAIFKGALAEAGGWPRRRYLVLLGGALAALVALTILTAVDPRFAAVFVAGAALSMALFGLAALAVRDLARRAGRLARGRPGLRLALANLHRPGAATGSVVLSLGLGLSVLVIVALIQGNLNRQIDERLPAEAPSFFFIDIQPPQLDGFKAVLAETEGVGRTAFADMVRGRITALDGVPAAEAEVHPDARWALRGDRGFTTGDAAPEDAEIVRGAWWPADYDGPPLFSLTEELAQGFGLDIGDTLTVNILGREITGEVANTRKVDWGSLRINFTFMVSPSALAGAPRTWIATVRVDEAHETALERAVTDVFPNVSAIRVKGALETVRGILDTAARAITATAAVTLVAGALVLAGAFAAGHGRRVYEAVVLKVVGATRGALLRGYLLEYGLLGLATGLIAAAVGTVAAWAVVVFVMDAGWVFLPDVVLGTVVACVLVTLAAGYLGTWRALGGQAAPYLRNE</sequence>
<dbReference type="Pfam" id="PF12704">
    <property type="entry name" value="MacB_PCD"/>
    <property type="match status" value="1"/>
</dbReference>
<dbReference type="GO" id="GO:0005886">
    <property type="term" value="C:plasma membrane"/>
    <property type="evidence" value="ECO:0007669"/>
    <property type="project" value="UniProtKB-SubCell"/>
</dbReference>
<dbReference type="PANTHER" id="PTHR30287">
    <property type="entry name" value="MEMBRANE COMPONENT OF PREDICTED ABC SUPERFAMILY METABOLITE UPTAKE TRANSPORTER"/>
    <property type="match status" value="1"/>
</dbReference>
<evidence type="ECO:0000256" key="4">
    <source>
        <dbReference type="ARBA" id="ARBA00022989"/>
    </source>
</evidence>
<feature type="transmembrane region" description="Helical" evidence="6">
    <location>
        <begin position="404"/>
        <end position="424"/>
    </location>
</feature>
<evidence type="ECO:0000313" key="10">
    <source>
        <dbReference type="Proteomes" id="UP000555728"/>
    </source>
</evidence>
<dbReference type="Pfam" id="PF02687">
    <property type="entry name" value="FtsX"/>
    <property type="match status" value="2"/>
</dbReference>
<feature type="transmembrane region" description="Helical" evidence="6">
    <location>
        <begin position="805"/>
        <end position="827"/>
    </location>
</feature>
<organism evidence="9 10">
    <name type="scientific">Roseospira goensis</name>
    <dbReference type="NCBI Taxonomy" id="391922"/>
    <lineage>
        <taxon>Bacteria</taxon>
        <taxon>Pseudomonadati</taxon>
        <taxon>Pseudomonadota</taxon>
        <taxon>Alphaproteobacteria</taxon>
        <taxon>Rhodospirillales</taxon>
        <taxon>Rhodospirillaceae</taxon>
        <taxon>Roseospira</taxon>
    </lineage>
</organism>
<dbReference type="RefSeq" id="WP_184435395.1">
    <property type="nucleotide sequence ID" value="NZ_JACIGI010000017.1"/>
</dbReference>
<evidence type="ECO:0000256" key="3">
    <source>
        <dbReference type="ARBA" id="ARBA00022692"/>
    </source>
</evidence>
<reference evidence="9 10" key="1">
    <citation type="submission" date="2020-08" db="EMBL/GenBank/DDBJ databases">
        <title>Genome sequencing of Purple Non-Sulfur Bacteria from various extreme environments.</title>
        <authorList>
            <person name="Mayer M."/>
        </authorList>
    </citation>
    <scope>NUCLEOTIDE SEQUENCE [LARGE SCALE GENOMIC DNA]</scope>
    <source>
        <strain evidence="9 10">JA135</strain>
    </source>
</reference>
<keyword evidence="4 6" id="KW-1133">Transmembrane helix</keyword>
<feature type="transmembrane region" description="Helical" evidence="6">
    <location>
        <begin position="262"/>
        <end position="287"/>
    </location>
</feature>
<dbReference type="Proteomes" id="UP000555728">
    <property type="component" value="Unassembled WGS sequence"/>
</dbReference>
<dbReference type="AlphaFoldDB" id="A0A7W6S089"/>
<dbReference type="PANTHER" id="PTHR30287:SF1">
    <property type="entry name" value="INNER MEMBRANE PROTEIN"/>
    <property type="match status" value="1"/>
</dbReference>
<feature type="transmembrane region" description="Helical" evidence="6">
    <location>
        <begin position="478"/>
        <end position="501"/>
    </location>
</feature>
<evidence type="ECO:0000256" key="1">
    <source>
        <dbReference type="ARBA" id="ARBA00004651"/>
    </source>
</evidence>
<keyword evidence="5 6" id="KW-0472">Membrane</keyword>
<comment type="caution">
    <text evidence="9">The sequence shown here is derived from an EMBL/GenBank/DDBJ whole genome shotgun (WGS) entry which is preliminary data.</text>
</comment>
<proteinExistence type="predicted"/>
<feature type="domain" description="ABC3 transporter permease C-terminal" evidence="7">
    <location>
        <begin position="267"/>
        <end position="383"/>
    </location>
</feature>
<dbReference type="InterPro" id="IPR025857">
    <property type="entry name" value="MacB_PCD"/>
</dbReference>
<evidence type="ECO:0000313" key="9">
    <source>
        <dbReference type="EMBL" id="MBB4286489.1"/>
    </source>
</evidence>
<accession>A0A7W6S089</accession>
<name>A0A7W6S089_9PROT</name>
<feature type="transmembrane region" description="Helical" evidence="6">
    <location>
        <begin position="774"/>
        <end position="799"/>
    </location>
</feature>
<evidence type="ECO:0000259" key="7">
    <source>
        <dbReference type="Pfam" id="PF02687"/>
    </source>
</evidence>
<protein>
    <submittedName>
        <fullName evidence="9">Putative ABC transport system permease protein</fullName>
    </submittedName>
</protein>
<evidence type="ECO:0000259" key="8">
    <source>
        <dbReference type="Pfam" id="PF12704"/>
    </source>
</evidence>
<feature type="transmembrane region" description="Helical" evidence="6">
    <location>
        <begin position="720"/>
        <end position="742"/>
    </location>
</feature>
<evidence type="ECO:0000256" key="2">
    <source>
        <dbReference type="ARBA" id="ARBA00022475"/>
    </source>
</evidence>
<dbReference type="InterPro" id="IPR038766">
    <property type="entry name" value="Membrane_comp_ABC_pdt"/>
</dbReference>
<keyword evidence="10" id="KW-1185">Reference proteome</keyword>
<dbReference type="EMBL" id="JACIGI010000017">
    <property type="protein sequence ID" value="MBB4286489.1"/>
    <property type="molecule type" value="Genomic_DNA"/>
</dbReference>
<feature type="domain" description="MacB-like periplasmic core" evidence="8">
    <location>
        <begin position="27"/>
        <end position="234"/>
    </location>
</feature>
<evidence type="ECO:0000256" key="6">
    <source>
        <dbReference type="SAM" id="Phobius"/>
    </source>
</evidence>
<gene>
    <name evidence="9" type="ORF">GGD88_002221</name>
</gene>
<evidence type="ECO:0000256" key="5">
    <source>
        <dbReference type="ARBA" id="ARBA00023136"/>
    </source>
</evidence>
<feature type="transmembrane region" description="Helical" evidence="6">
    <location>
        <begin position="21"/>
        <end position="43"/>
    </location>
</feature>
<keyword evidence="3 6" id="KW-0812">Transmembrane</keyword>